<feature type="domain" description="Actin interacting protein 3 C-terminal" evidence="2">
    <location>
        <begin position="199"/>
        <end position="665"/>
    </location>
</feature>
<sequence>MNHFLQIMSLSETIPNCVLSCKNYLMNIDKKQNTIPNIIQNIQNVLTQNIDESDSTINNLKEILLILEGINDPKIVVQRAIEVLSAVTYQEENQLYPPSIASEIFNDTSSKCENMDFEREGNNWSNYLELFTFQFIVTFFIQYMDVIKPIFISNLVKKRNFEIKAVILENIEGIRIKNGNAGNKMLHSFNSVSSVGLGLEVSHHNSPLTTGANVIAPPTLDVDNVFLRNSKEKDFFRIEDFNFSEVNDQDILILSIPASNPYEWMKKYMDTAVLQLTKEITDLKKAVLNEGNTATEYSSPRYPKIVNSSNDSRRTSVNERSKFHLSESRRASFTSSVSALKGIKQPSSAQIYSMLKNITPNNKNAKLQTTIKKYSGIVGGLRKELAVCKQFYKTCQQDINQVLSDLITQTAEVRKSLIEEDIGNRKLLVSGKKRIEEQSSQLVTKVQDLQDIINELKLDVTVRKCRPSSQEMEYLIKEIISTKDEIDEFSEFVEEVRPCWKSVWEFELQSIVKEQNFLKEQENLTEDFKDDIFSIIEVFETLKTLIELQLKSSKTSSEIKLEVLTDSDEFGEGVRNVLTEIQLSPYDYEKDSKKRLRALERNLKIKRFEKATRVNIFELELRFVTLLNFKKSILNFMFLSSKFVNEKKLKQTGGIEEVERKLKGNNIFLKTFL</sequence>
<dbReference type="GO" id="GO:0005519">
    <property type="term" value="F:cytoskeletal regulatory protein binding"/>
    <property type="evidence" value="ECO:0007669"/>
    <property type="project" value="InterPro"/>
</dbReference>
<keyword evidence="1" id="KW-0175">Coiled coil</keyword>
<evidence type="ECO:0000259" key="2">
    <source>
        <dbReference type="SMART" id="SM00806"/>
    </source>
</evidence>
<dbReference type="EMBL" id="JADGJW010001083">
    <property type="protein sequence ID" value="KAJ3207038.1"/>
    <property type="molecule type" value="Genomic_DNA"/>
</dbReference>
<proteinExistence type="predicted"/>
<dbReference type="SMART" id="SM00806">
    <property type="entry name" value="AIP3"/>
    <property type="match status" value="1"/>
</dbReference>
<dbReference type="Proteomes" id="UP001211065">
    <property type="component" value="Unassembled WGS sequence"/>
</dbReference>
<evidence type="ECO:0000313" key="3">
    <source>
        <dbReference type="EMBL" id="KAJ3207038.1"/>
    </source>
</evidence>
<dbReference type="Gene3D" id="1.20.58.1540">
    <property type="entry name" value="Actin interacting protein 3, C-terminal domain"/>
    <property type="match status" value="1"/>
</dbReference>
<protein>
    <submittedName>
        <fullName evidence="3">Bud site selection protein 6</fullName>
    </submittedName>
</protein>
<dbReference type="GO" id="GO:0051286">
    <property type="term" value="C:cell tip"/>
    <property type="evidence" value="ECO:0007669"/>
    <property type="project" value="TreeGrafter"/>
</dbReference>
<dbReference type="InterPro" id="IPR005613">
    <property type="entry name" value="AIP3_C"/>
</dbReference>
<dbReference type="GO" id="GO:0005737">
    <property type="term" value="C:cytoplasm"/>
    <property type="evidence" value="ECO:0007669"/>
    <property type="project" value="TreeGrafter"/>
</dbReference>
<comment type="caution">
    <text evidence="3">The sequence shown here is derived from an EMBL/GenBank/DDBJ whole genome shotgun (WGS) entry which is preliminary data.</text>
</comment>
<evidence type="ECO:0000256" key="1">
    <source>
        <dbReference type="ARBA" id="ARBA00023054"/>
    </source>
</evidence>
<evidence type="ECO:0000313" key="4">
    <source>
        <dbReference type="Proteomes" id="UP001211065"/>
    </source>
</evidence>
<organism evidence="3 4">
    <name type="scientific">Clydaea vesicula</name>
    <dbReference type="NCBI Taxonomy" id="447962"/>
    <lineage>
        <taxon>Eukaryota</taxon>
        <taxon>Fungi</taxon>
        <taxon>Fungi incertae sedis</taxon>
        <taxon>Chytridiomycota</taxon>
        <taxon>Chytridiomycota incertae sedis</taxon>
        <taxon>Chytridiomycetes</taxon>
        <taxon>Lobulomycetales</taxon>
        <taxon>Lobulomycetaceae</taxon>
        <taxon>Clydaea</taxon>
    </lineage>
</organism>
<dbReference type="InterPro" id="IPR051825">
    <property type="entry name" value="SRCIN1"/>
</dbReference>
<dbReference type="InterPro" id="IPR022782">
    <property type="entry name" value="AIP3-like_C"/>
</dbReference>
<gene>
    <name evidence="3" type="primary">BUD6</name>
    <name evidence="3" type="ORF">HK099_000364</name>
</gene>
<accession>A0AAD5TWS4</accession>
<dbReference type="PANTHER" id="PTHR22741:SF10">
    <property type="entry name" value="COILED-COIL DOMAIN-CONTAINING PROTEIN CG32809"/>
    <property type="match status" value="1"/>
</dbReference>
<keyword evidence="4" id="KW-1185">Reference proteome</keyword>
<reference evidence="3" key="1">
    <citation type="submission" date="2020-05" db="EMBL/GenBank/DDBJ databases">
        <title>Phylogenomic resolution of chytrid fungi.</title>
        <authorList>
            <person name="Stajich J.E."/>
            <person name="Amses K."/>
            <person name="Simmons R."/>
            <person name="Seto K."/>
            <person name="Myers J."/>
            <person name="Bonds A."/>
            <person name="Quandt C.A."/>
            <person name="Barry K."/>
            <person name="Liu P."/>
            <person name="Grigoriev I."/>
            <person name="Longcore J.E."/>
            <person name="James T.Y."/>
        </authorList>
    </citation>
    <scope>NUCLEOTIDE SEQUENCE</scope>
    <source>
        <strain evidence="3">JEL0476</strain>
    </source>
</reference>
<name>A0AAD5TWS4_9FUNG</name>
<dbReference type="GO" id="GO:0030010">
    <property type="term" value="P:establishment of cell polarity"/>
    <property type="evidence" value="ECO:0007669"/>
    <property type="project" value="TreeGrafter"/>
</dbReference>
<dbReference type="Pfam" id="PF03915">
    <property type="entry name" value="AIP3"/>
    <property type="match status" value="1"/>
</dbReference>
<dbReference type="AlphaFoldDB" id="A0AAD5TWS4"/>
<dbReference type="PANTHER" id="PTHR22741">
    <property type="entry name" value="P140CAP/SNIP-RELATED"/>
    <property type="match status" value="1"/>
</dbReference>